<dbReference type="HOGENOM" id="CLU_051063_0_0_1"/>
<feature type="domain" description="HNH nuclease" evidence="2">
    <location>
        <begin position="124"/>
        <end position="177"/>
    </location>
</feature>
<evidence type="ECO:0000256" key="1">
    <source>
        <dbReference type="SAM" id="MobiDB-lite"/>
    </source>
</evidence>
<evidence type="ECO:0000313" key="4">
    <source>
        <dbReference type="Proteomes" id="UP000002035"/>
    </source>
</evidence>
<dbReference type="EMBL" id="DS995705">
    <property type="protein sequence ID" value="EEQ33105.1"/>
    <property type="molecule type" value="Genomic_DNA"/>
</dbReference>
<accession>C5FTA2</accession>
<feature type="region of interest" description="Disordered" evidence="1">
    <location>
        <begin position="318"/>
        <end position="339"/>
    </location>
</feature>
<dbReference type="GeneID" id="9224344"/>
<dbReference type="Pfam" id="PF13391">
    <property type="entry name" value="HNH_2"/>
    <property type="match status" value="1"/>
</dbReference>
<dbReference type="STRING" id="554155.C5FTA2"/>
<dbReference type="VEuPathDB" id="FungiDB:MCYG_05924"/>
<protein>
    <recommendedName>
        <fullName evidence="2">HNH nuclease domain-containing protein</fullName>
    </recommendedName>
</protein>
<dbReference type="OrthoDB" id="4171673at2759"/>
<dbReference type="InterPro" id="IPR003615">
    <property type="entry name" value="HNH_nuc"/>
</dbReference>
<evidence type="ECO:0000259" key="2">
    <source>
        <dbReference type="Pfam" id="PF13391"/>
    </source>
</evidence>
<dbReference type="AlphaFoldDB" id="C5FTA2"/>
<feature type="compositionally biased region" description="Acidic residues" evidence="1">
    <location>
        <begin position="327"/>
        <end position="339"/>
    </location>
</feature>
<organism evidence="3 4">
    <name type="scientific">Arthroderma otae (strain ATCC MYA-4605 / CBS 113480)</name>
    <name type="common">Microsporum canis</name>
    <dbReference type="NCBI Taxonomy" id="554155"/>
    <lineage>
        <taxon>Eukaryota</taxon>
        <taxon>Fungi</taxon>
        <taxon>Dikarya</taxon>
        <taxon>Ascomycota</taxon>
        <taxon>Pezizomycotina</taxon>
        <taxon>Eurotiomycetes</taxon>
        <taxon>Eurotiomycetidae</taxon>
        <taxon>Onygenales</taxon>
        <taxon>Arthrodermataceae</taxon>
        <taxon>Microsporum</taxon>
    </lineage>
</organism>
<evidence type="ECO:0000313" key="3">
    <source>
        <dbReference type="EMBL" id="EEQ33105.1"/>
    </source>
</evidence>
<reference evidence="4" key="1">
    <citation type="journal article" date="2012" name="MBio">
        <title>Comparative genome analysis of Trichophyton rubrum and related dermatophytes reveals candidate genes involved in infection.</title>
        <authorList>
            <person name="Martinez D.A."/>
            <person name="Oliver B.G."/>
            <person name="Graeser Y."/>
            <person name="Goldberg J.M."/>
            <person name="Li W."/>
            <person name="Martinez-Rossi N.M."/>
            <person name="Monod M."/>
            <person name="Shelest E."/>
            <person name="Barton R.C."/>
            <person name="Birch E."/>
            <person name="Brakhage A.A."/>
            <person name="Chen Z."/>
            <person name="Gurr S.J."/>
            <person name="Heiman D."/>
            <person name="Heitman J."/>
            <person name="Kosti I."/>
            <person name="Rossi A."/>
            <person name="Saif S."/>
            <person name="Samalova M."/>
            <person name="Saunders C.W."/>
            <person name="Shea T."/>
            <person name="Summerbell R.C."/>
            <person name="Xu J."/>
            <person name="Young S."/>
            <person name="Zeng Q."/>
            <person name="Birren B.W."/>
            <person name="Cuomo C.A."/>
            <person name="White T.C."/>
        </authorList>
    </citation>
    <scope>NUCLEOTIDE SEQUENCE [LARGE SCALE GENOMIC DNA]</scope>
    <source>
        <strain evidence="4">ATCC MYA-4605 / CBS 113480</strain>
    </source>
</reference>
<name>C5FTA2_ARTOC</name>
<gene>
    <name evidence="3" type="ORF">MCYG_05924</name>
</gene>
<dbReference type="OMA" id="SARYEIN"/>
<dbReference type="Proteomes" id="UP000002035">
    <property type="component" value="Unassembled WGS sequence"/>
</dbReference>
<sequence length="339" mass="38927">MSRPPWPYYASLLSLRQSKSKVLCYGEAAKEHRSQQRSRAAKRRSNLEKEELFRKRDDILQLATTANLTPVRAAYVEFLLSIKSCQHQTDFSKDVIKTYGGITKVGRESFCHSVLDGSLSLREHFVAARIFPLSLGQRAMDYIFGPSARYEINSPQNALLLPPIIKKRFDSHQIAIVPTELDTPGLQEWKFFILDKSSLWNAAIFPSGMKFSELHGRKLVFPTGFRPRAGYLYFHYLMSMIVLFRSVKKTGEVRSKFPDTDWPELTKAWATHGSYLRDDMIRSFIKEVGRDLPEELKENALAHCVSLRSDDEVEEVVESLRNMGMESESEDESDDDDDE</sequence>
<keyword evidence="4" id="KW-1185">Reference proteome</keyword>
<dbReference type="RefSeq" id="XP_002846055.1">
    <property type="nucleotide sequence ID" value="XM_002846009.1"/>
</dbReference>
<proteinExistence type="predicted"/>
<dbReference type="eggNOG" id="ENOG502SR67">
    <property type="taxonomic scope" value="Eukaryota"/>
</dbReference>